<dbReference type="GO" id="GO:0016020">
    <property type="term" value="C:membrane"/>
    <property type="evidence" value="ECO:0007669"/>
    <property type="project" value="UniProtKB-SubCell"/>
</dbReference>
<dbReference type="EMBL" id="KT028770">
    <property type="protein sequence ID" value="AMA34322.1"/>
    <property type="molecule type" value="Genomic_DNA"/>
</dbReference>
<keyword evidence="5 8" id="KW-0472">Membrane</keyword>
<sequence>MVYGVIVGTTLLGCFLLYAWGGFSINYLNYFFISPVWSTGVIFDNCSLLILLMLLICFGFVRSYTYHYFGGGEAPEYLLLLICAFVGVMGVLVFTGDPLLTLVFWEYLGVVSFFLILFYLSYLSLRASVITLVSSRFGDVCLFFVICLTCYLHPEYNLLCLCLFLVVCTKSASFPFISWLLEAMRAPTPVSSLVHSSTLVAAGVWFTLRYGVAEGWAESSYLFIFLIVTVLITGMASFFFLDLKKIVALSTCNNINWCIIYLLLGGFWLSLFQLVCHGVSKCLLFMLVGDVMSGSGGSQAGNYSYSPIFYGSCGSFGLVCIILGLSGVPFIGVFFTKHFMLGSVLGVCNIFLGSCIFFGALLSYLYSFRLCRMLISSRISAPIGVMFTCAALSSTYWWLFLNFFVSSTLDEHIAGGMAVATVVMMFQVFAGWACWAIYSSVIMTTWCSSLFGVDSLAEGVYHWYQKLGFIVRSCLFRWDNYCLGLCPNKLTWISLRTINPIFCMLLLFLVIIFLLI</sequence>
<evidence type="ECO:0000256" key="6">
    <source>
        <dbReference type="ARBA" id="ARBA00031027"/>
    </source>
</evidence>
<evidence type="ECO:0000256" key="3">
    <source>
        <dbReference type="ARBA" id="ARBA00022692"/>
    </source>
</evidence>
<dbReference type="RefSeq" id="YP_009407701.1">
    <property type="nucleotide sequence ID" value="NC_035430.1"/>
</dbReference>
<evidence type="ECO:0000259" key="9">
    <source>
        <dbReference type="Pfam" id="PF00361"/>
    </source>
</evidence>
<keyword evidence="4 8" id="KW-1133">Transmembrane helix</keyword>
<dbReference type="PRINTS" id="PR01434">
    <property type="entry name" value="NADHDHGNASE5"/>
</dbReference>
<feature type="transmembrane region" description="Helical" evidence="8">
    <location>
        <begin position="6"/>
        <end position="29"/>
    </location>
</feature>
<dbReference type="Pfam" id="PF00361">
    <property type="entry name" value="Proton_antipo_M"/>
    <property type="match status" value="1"/>
</dbReference>
<feature type="transmembrane region" description="Helical" evidence="8">
    <location>
        <begin position="221"/>
        <end position="240"/>
    </location>
</feature>
<feature type="transmembrane region" description="Helical" evidence="8">
    <location>
        <begin position="77"/>
        <end position="95"/>
    </location>
</feature>
<dbReference type="PANTHER" id="PTHR42829">
    <property type="entry name" value="NADH-UBIQUINONE OXIDOREDUCTASE CHAIN 5"/>
    <property type="match status" value="1"/>
</dbReference>
<dbReference type="EC" id="7.1.1.2" evidence="2"/>
<dbReference type="GeneID" id="33374204"/>
<feature type="transmembrane region" description="Helical" evidence="8">
    <location>
        <begin position="379"/>
        <end position="401"/>
    </location>
</feature>
<geneLocation type="mitochondrion" evidence="10"/>
<feature type="transmembrane region" description="Helical" evidence="8">
    <location>
        <begin position="129"/>
        <end position="151"/>
    </location>
</feature>
<dbReference type="InterPro" id="IPR003945">
    <property type="entry name" value="NU5C-like"/>
</dbReference>
<dbReference type="InterPro" id="IPR001750">
    <property type="entry name" value="ND/Mrp_TM"/>
</dbReference>
<dbReference type="AlphaFoldDB" id="A0A342K6E7"/>
<feature type="transmembrane region" description="Helical" evidence="8">
    <location>
        <begin position="41"/>
        <end position="65"/>
    </location>
</feature>
<comment type="catalytic activity">
    <reaction evidence="7">
        <text>a ubiquinone + NADH + 5 H(+)(in) = a ubiquinol + NAD(+) + 4 H(+)(out)</text>
        <dbReference type="Rhea" id="RHEA:29091"/>
        <dbReference type="Rhea" id="RHEA-COMP:9565"/>
        <dbReference type="Rhea" id="RHEA-COMP:9566"/>
        <dbReference type="ChEBI" id="CHEBI:15378"/>
        <dbReference type="ChEBI" id="CHEBI:16389"/>
        <dbReference type="ChEBI" id="CHEBI:17976"/>
        <dbReference type="ChEBI" id="CHEBI:57540"/>
        <dbReference type="ChEBI" id="CHEBI:57945"/>
        <dbReference type="EC" id="7.1.1.2"/>
    </reaction>
</comment>
<evidence type="ECO:0000256" key="1">
    <source>
        <dbReference type="ARBA" id="ARBA00004141"/>
    </source>
</evidence>
<dbReference type="CTD" id="4540"/>
<organism evidence="10">
    <name type="scientific">Caryophyllaeus brachycollis</name>
    <dbReference type="NCBI Taxonomy" id="1157996"/>
    <lineage>
        <taxon>Eukaryota</taxon>
        <taxon>Metazoa</taxon>
        <taxon>Spiralia</taxon>
        <taxon>Lophotrochozoa</taxon>
        <taxon>Platyhelminthes</taxon>
        <taxon>Cestoda</taxon>
        <taxon>Eucestoda</taxon>
        <taxon>Caryophyllidea</taxon>
        <taxon>Caryophyllaeidae</taxon>
        <taxon>Caryophyllaeus</taxon>
    </lineage>
</organism>
<accession>A0A342K6E7</accession>
<feature type="transmembrane region" description="Helical" evidence="8">
    <location>
        <begin position="158"/>
        <end position="181"/>
    </location>
</feature>
<feature type="transmembrane region" description="Helical" evidence="8">
    <location>
        <begin position="260"/>
        <end position="287"/>
    </location>
</feature>
<dbReference type="PANTHER" id="PTHR42829:SF2">
    <property type="entry name" value="NADH-UBIQUINONE OXIDOREDUCTASE CHAIN 5"/>
    <property type="match status" value="1"/>
</dbReference>
<dbReference type="GO" id="GO:0042773">
    <property type="term" value="P:ATP synthesis coupled electron transport"/>
    <property type="evidence" value="ECO:0007669"/>
    <property type="project" value="InterPro"/>
</dbReference>
<evidence type="ECO:0000313" key="10">
    <source>
        <dbReference type="EMBL" id="AMA34322.1"/>
    </source>
</evidence>
<keyword evidence="10" id="KW-0496">Mitochondrion</keyword>
<feature type="transmembrane region" description="Helical" evidence="8">
    <location>
        <begin position="102"/>
        <end position="123"/>
    </location>
</feature>
<name>A0A342K6E7_9CEST</name>
<proteinExistence type="predicted"/>
<dbReference type="GO" id="GO:0003954">
    <property type="term" value="F:NADH dehydrogenase activity"/>
    <property type="evidence" value="ECO:0007669"/>
    <property type="project" value="TreeGrafter"/>
</dbReference>
<dbReference type="GO" id="GO:0015990">
    <property type="term" value="P:electron transport coupled proton transport"/>
    <property type="evidence" value="ECO:0007669"/>
    <property type="project" value="TreeGrafter"/>
</dbReference>
<dbReference type="GO" id="GO:0008137">
    <property type="term" value="F:NADH dehydrogenase (ubiquinone) activity"/>
    <property type="evidence" value="ECO:0007669"/>
    <property type="project" value="UniProtKB-EC"/>
</dbReference>
<evidence type="ECO:0000256" key="4">
    <source>
        <dbReference type="ARBA" id="ARBA00022989"/>
    </source>
</evidence>
<feature type="transmembrane region" description="Helical" evidence="8">
    <location>
        <begin position="341"/>
        <end position="367"/>
    </location>
</feature>
<feature type="transmembrane region" description="Helical" evidence="8">
    <location>
        <begin position="413"/>
        <end position="438"/>
    </location>
</feature>
<evidence type="ECO:0000256" key="8">
    <source>
        <dbReference type="SAM" id="Phobius"/>
    </source>
</evidence>
<comment type="subcellular location">
    <subcellularLocation>
        <location evidence="1">Membrane</location>
        <topology evidence="1">Multi-pass membrane protein</topology>
    </subcellularLocation>
</comment>
<feature type="transmembrane region" description="Helical" evidence="8">
    <location>
        <begin position="497"/>
        <end position="515"/>
    </location>
</feature>
<protein>
    <recommendedName>
        <fullName evidence="2">NADH:ubiquinone reductase (H(+)-translocating)</fullName>
        <ecNumber evidence="2">7.1.1.2</ecNumber>
    </recommendedName>
    <alternativeName>
        <fullName evidence="6">NADH dehydrogenase subunit 5</fullName>
    </alternativeName>
</protein>
<feature type="transmembrane region" description="Helical" evidence="8">
    <location>
        <begin position="308"/>
        <end position="335"/>
    </location>
</feature>
<feature type="transmembrane region" description="Helical" evidence="8">
    <location>
        <begin position="193"/>
        <end position="212"/>
    </location>
</feature>
<gene>
    <name evidence="10" type="primary">ND5</name>
</gene>
<reference evidence="10" key="1">
    <citation type="submission" date="2015-06" db="EMBL/GenBank/DDBJ databases">
        <title>Sequence Analysis of the Complete Mitochondrial Genome of Caryophyllaeus brachycollis in Cyprinus carpioauratus.</title>
        <authorList>
            <person name="Fang R."/>
            <person name="Chen L."/>
        </authorList>
    </citation>
    <scope>NUCLEOTIDE SEQUENCE</scope>
</reference>
<evidence type="ECO:0000256" key="2">
    <source>
        <dbReference type="ARBA" id="ARBA00012944"/>
    </source>
</evidence>
<evidence type="ECO:0000256" key="5">
    <source>
        <dbReference type="ARBA" id="ARBA00023136"/>
    </source>
</evidence>
<keyword evidence="3 8" id="KW-0812">Transmembrane</keyword>
<evidence type="ECO:0000256" key="7">
    <source>
        <dbReference type="ARBA" id="ARBA00049551"/>
    </source>
</evidence>
<feature type="domain" description="NADH:quinone oxidoreductase/Mrp antiporter transmembrane" evidence="9">
    <location>
        <begin position="99"/>
        <end position="362"/>
    </location>
</feature>